<keyword evidence="5 11" id="KW-0479">Metal-binding</keyword>
<keyword evidence="4 11" id="KW-0349">Heme</keyword>
<dbReference type="Pfam" id="PF02284">
    <property type="entry name" value="COX5A"/>
    <property type="match status" value="1"/>
</dbReference>
<keyword evidence="12" id="KW-0175">Coiled coil</keyword>
<organism evidence="14 15">
    <name type="scientific">Candidozyma haemuli</name>
    <dbReference type="NCBI Taxonomy" id="45357"/>
    <lineage>
        <taxon>Eukaryota</taxon>
        <taxon>Fungi</taxon>
        <taxon>Dikarya</taxon>
        <taxon>Ascomycota</taxon>
        <taxon>Saccharomycotina</taxon>
        <taxon>Pichiomycetes</taxon>
        <taxon>Metschnikowiaceae</taxon>
        <taxon>Candidozyma</taxon>
    </lineage>
</organism>
<evidence type="ECO:0000256" key="5">
    <source>
        <dbReference type="ARBA" id="ARBA00022723"/>
    </source>
</evidence>
<keyword evidence="6 11" id="KW-0999">Mitochondrion inner membrane</keyword>
<evidence type="ECO:0000256" key="9">
    <source>
        <dbReference type="ARBA" id="ARBA00023128"/>
    </source>
</evidence>
<dbReference type="EMBL" id="CP076661">
    <property type="protein sequence ID" value="QWU86924.1"/>
    <property type="molecule type" value="Genomic_DNA"/>
</dbReference>
<feature type="coiled-coil region" evidence="12">
    <location>
        <begin position="567"/>
        <end position="594"/>
    </location>
</feature>
<name>A0ABX8I1E7_9ASCO</name>
<dbReference type="InterPro" id="IPR036545">
    <property type="entry name" value="Cyt_c_oxidase_su5A/6_sf"/>
</dbReference>
<comment type="function">
    <text evidence="11">Component of the cytochrome c oxidase, the last enzyme in the mitochondrial electron transport chain which drives oxidative phosphorylation. The respiratory chain contains 3 multisubunit complexes succinate dehydrogenase (complex II, CII), ubiquinol-cytochrome c oxidoreductase (cytochrome b-c1 complex, complex III, CIII) and cytochrome c oxidase (complex IV, CIV), that cooperate to transfer electrons derived from NADH and succinate to molecular oxygen, creating an electrochemical gradient over the inner membrane that drives transmembrane transport and the ATP synthase. Cytochrome c oxidase is the component of the respiratory chain that catalyzes the reduction of oxygen to water. Electrons originating from reduced cytochrome c in the intermembrane space (IMS) are transferred via the dinuclear copper A center (CU(A)) of subunit 2 and heme A of subunit 1 to the active site in subunit 1, a binuclear center (BNC) formed by heme A3 and copper B (CU(B)). The BNC reduces molecular oxygen to 2 water molecules using 4 electrons from cytochrome c in the IMS and 4 protons from the mitochondrial matrix.</text>
</comment>
<proteinExistence type="inferred from homology"/>
<keyword evidence="9 11" id="KW-0496">Mitochondrion</keyword>
<keyword evidence="15" id="KW-1185">Reference proteome</keyword>
<dbReference type="SUPFAM" id="SSF48479">
    <property type="entry name" value="Cytochrome c oxidase subunit E"/>
    <property type="match status" value="1"/>
</dbReference>
<feature type="region of interest" description="Disordered" evidence="13">
    <location>
        <begin position="448"/>
        <end position="474"/>
    </location>
</feature>
<feature type="region of interest" description="Disordered" evidence="13">
    <location>
        <begin position="212"/>
        <end position="259"/>
    </location>
</feature>
<protein>
    <recommendedName>
        <fullName evidence="11">Cytochrome c oxidase subunit 6, mitochondrial</fullName>
    </recommendedName>
    <alternativeName>
        <fullName evidence="11">Cytochrome c oxidase polypeptide VI</fullName>
    </alternativeName>
</protein>
<keyword evidence="10 11" id="KW-0472">Membrane</keyword>
<dbReference type="PANTHER" id="PTHR14200">
    <property type="entry name" value="CYTOCHROME C OXIDASE POLYPEPTIDE"/>
    <property type="match status" value="1"/>
</dbReference>
<comment type="subcellular location">
    <subcellularLocation>
        <location evidence="1 11">Mitochondrion inner membrane</location>
        <topology evidence="1 11">Peripheral membrane protein</topology>
        <orientation evidence="1 11">Matrix side</orientation>
    </subcellularLocation>
</comment>
<dbReference type="Gene3D" id="1.25.40.40">
    <property type="entry name" value="Cytochrome c oxidase, subunit Va/VI"/>
    <property type="match status" value="1"/>
</dbReference>
<dbReference type="PANTHER" id="PTHR14200:SF11">
    <property type="entry name" value="CYTOCHROME C OXIDASE SUBUNIT 5A, MITOCHONDRIAL"/>
    <property type="match status" value="1"/>
</dbReference>
<evidence type="ECO:0000256" key="1">
    <source>
        <dbReference type="ARBA" id="ARBA00004443"/>
    </source>
</evidence>
<evidence type="ECO:0000256" key="13">
    <source>
        <dbReference type="SAM" id="MobiDB-lite"/>
    </source>
</evidence>
<evidence type="ECO:0000256" key="7">
    <source>
        <dbReference type="ARBA" id="ARBA00022946"/>
    </source>
</evidence>
<evidence type="ECO:0000256" key="3">
    <source>
        <dbReference type="ARBA" id="ARBA00007972"/>
    </source>
</evidence>
<comment type="similarity">
    <text evidence="3 11">Belongs to the cytochrome c oxidase subunit 5A family.</text>
</comment>
<evidence type="ECO:0000256" key="10">
    <source>
        <dbReference type="ARBA" id="ARBA00023136"/>
    </source>
</evidence>
<comment type="pathway">
    <text evidence="2 11">Energy metabolism; oxidative phosphorylation.</text>
</comment>
<reference evidence="14 15" key="1">
    <citation type="submission" date="2021-06" db="EMBL/GenBank/DDBJ databases">
        <title>Candida outbreak in Lebanon.</title>
        <authorList>
            <person name="Finianos M."/>
        </authorList>
    </citation>
    <scope>NUCLEOTIDE SEQUENCE [LARGE SCALE GENOMIC DNA]</scope>
    <source>
        <strain evidence="14">CA3LBN</strain>
    </source>
</reference>
<keyword evidence="7 11" id="KW-0809">Transit peptide</keyword>
<dbReference type="Proteomes" id="UP000825434">
    <property type="component" value="Chromosome 1"/>
</dbReference>
<evidence type="ECO:0000256" key="12">
    <source>
        <dbReference type="SAM" id="Coils"/>
    </source>
</evidence>
<evidence type="ECO:0000256" key="8">
    <source>
        <dbReference type="ARBA" id="ARBA00023004"/>
    </source>
</evidence>
<evidence type="ECO:0000256" key="11">
    <source>
        <dbReference type="RuleBase" id="RU368103"/>
    </source>
</evidence>
<feature type="compositionally biased region" description="Basic and acidic residues" evidence="13">
    <location>
        <begin position="301"/>
        <end position="319"/>
    </location>
</feature>
<feature type="region of interest" description="Disordered" evidence="13">
    <location>
        <begin position="298"/>
        <end position="331"/>
    </location>
</feature>
<dbReference type="InterPro" id="IPR003204">
    <property type="entry name" value="Cyt_c_oxidase_su5A/6"/>
</dbReference>
<feature type="compositionally biased region" description="Basic residues" evidence="13">
    <location>
        <begin position="450"/>
        <end position="471"/>
    </location>
</feature>
<evidence type="ECO:0000256" key="6">
    <source>
        <dbReference type="ARBA" id="ARBA00022792"/>
    </source>
</evidence>
<dbReference type="CDD" id="cd00923">
    <property type="entry name" value="Cyt_c_Oxidase_Va"/>
    <property type="match status" value="1"/>
</dbReference>
<evidence type="ECO:0000313" key="15">
    <source>
        <dbReference type="Proteomes" id="UP000825434"/>
    </source>
</evidence>
<comment type="subunit">
    <text evidence="11">Component of the cytochrome c oxidase (complex IV, CIV), a multisubunit enzyme composed of a catalytic core of 3 subunits and several supernumerary subunits.</text>
</comment>
<sequence length="604" mass="68678">MFSASSFAVDGRRQSNFFPASDHMGHLGYDYNTQNYGNPGLGDDFYDNEMLHAGLQKTPGFEKFNNSYGSMTPGCGLETRQPQEPLVSPNVRFSSNLLDTPYNGSFTAPTSTTVTPRSSVAPKELPDLNLRNRDFIRDHFARDQVNREYTFRDPSPLGNRGSFSSGNVSTMDVNRLNQSMNNLQLDQSMQGVFNQRLMDPLKDVEMPLSRSSIWSTSSQGSLQPSYHNHNAGSGQTHYSNKPSSHINISPPTAPLSMAASSRSRYSSAVGPFDPPLEFDRRKENRNFYAEKLHSPPFVPIEARETPREAEKRPASRKSSDGSVQNDTKRKKPALSNVVVNFGPLEKEPVPAISSKINPYAPLAKECSRYVLDSCSLKDYPEDFCSTFYKRNTHGYMFIRESSNSLKVNASGPKSWVTLKIKLGEQEQQKMKVDVKRLPVWKPINLNQPHTSRKAVRRRKPLKKPSNRRRANVPRSVARTVRPSISMSPIKMTSVRMYSEHHEETFEEFTARYEKEFEEAYDLFEVQRVLNNSFSYDLVPAPSVIQKALEACRRVNDYPTAVRTFEALKHKVENKEQYQAYLDELKETRQELGIDLKEELYADEA</sequence>
<keyword evidence="8 11" id="KW-0408">Iron</keyword>
<evidence type="ECO:0000256" key="2">
    <source>
        <dbReference type="ARBA" id="ARBA00004673"/>
    </source>
</evidence>
<evidence type="ECO:0000313" key="14">
    <source>
        <dbReference type="EMBL" id="QWU86924.1"/>
    </source>
</evidence>
<gene>
    <name evidence="14" type="ORF">CA3LBN_001142</name>
</gene>
<evidence type="ECO:0000256" key="4">
    <source>
        <dbReference type="ARBA" id="ARBA00022617"/>
    </source>
</evidence>
<accession>A0ABX8I1E7</accession>
<feature type="compositionally biased region" description="Polar residues" evidence="13">
    <location>
        <begin position="212"/>
        <end position="250"/>
    </location>
</feature>